<protein>
    <submittedName>
        <fullName evidence="2">Uncharacterized protein</fullName>
    </submittedName>
</protein>
<keyword evidence="3" id="KW-1185">Reference proteome</keyword>
<organism evidence="2 3">
    <name type="scientific">Rubritalea profundi</name>
    <dbReference type="NCBI Taxonomy" id="1658618"/>
    <lineage>
        <taxon>Bacteria</taxon>
        <taxon>Pseudomonadati</taxon>
        <taxon>Verrucomicrobiota</taxon>
        <taxon>Verrucomicrobiia</taxon>
        <taxon>Verrucomicrobiales</taxon>
        <taxon>Rubritaleaceae</taxon>
        <taxon>Rubritalea</taxon>
    </lineage>
</organism>
<dbReference type="EMBL" id="MQWA01000001">
    <property type="protein sequence ID" value="PQJ29665.1"/>
    <property type="molecule type" value="Genomic_DNA"/>
</dbReference>
<proteinExistence type="predicted"/>
<sequence length="150" mass="16607">MHFLAAPCRSSPPSPASSPHHSTVYRGIMTRSELDKVSAGVGGMIQLVDMLTQITRAMHYPLVRALADSPKGLDALYDFFANGLGDPPTGYYLWIDEDTDPALAAYDTLNLVYGYCTGVQAGEAYTFPFIKCADRRYALIKVEEYTRHIH</sequence>
<evidence type="ECO:0000256" key="1">
    <source>
        <dbReference type="SAM" id="MobiDB-lite"/>
    </source>
</evidence>
<evidence type="ECO:0000313" key="3">
    <source>
        <dbReference type="Proteomes" id="UP000239907"/>
    </source>
</evidence>
<dbReference type="Proteomes" id="UP000239907">
    <property type="component" value="Unassembled WGS sequence"/>
</dbReference>
<reference evidence="2 3" key="1">
    <citation type="submission" date="2016-12" db="EMBL/GenBank/DDBJ databases">
        <title>Study of bacterial adaptation to deep sea.</title>
        <authorList>
            <person name="Song J."/>
            <person name="Yoshizawa S."/>
            <person name="Kogure K."/>
        </authorList>
    </citation>
    <scope>NUCLEOTIDE SEQUENCE [LARGE SCALE GENOMIC DNA]</scope>
    <source>
        <strain evidence="2 3">SAORIC-165</strain>
    </source>
</reference>
<comment type="caution">
    <text evidence="2">The sequence shown here is derived from an EMBL/GenBank/DDBJ whole genome shotgun (WGS) entry which is preliminary data.</text>
</comment>
<feature type="region of interest" description="Disordered" evidence="1">
    <location>
        <begin position="1"/>
        <end position="22"/>
    </location>
</feature>
<accession>A0A2S7U3S0</accession>
<dbReference type="AlphaFoldDB" id="A0A2S7U3S0"/>
<evidence type="ECO:0000313" key="2">
    <source>
        <dbReference type="EMBL" id="PQJ29665.1"/>
    </source>
</evidence>
<name>A0A2S7U3S0_9BACT</name>
<gene>
    <name evidence="2" type="ORF">BSZ32_14985</name>
</gene>